<dbReference type="Pfam" id="PF14025">
    <property type="entry name" value="DUF4241"/>
    <property type="match status" value="1"/>
</dbReference>
<comment type="caution">
    <text evidence="1">The sequence shown here is derived from an EMBL/GenBank/DDBJ whole genome shotgun (WGS) entry which is preliminary data.</text>
</comment>
<protein>
    <recommendedName>
        <fullName evidence="3">DUF4241 domain-containing protein</fullName>
    </recommendedName>
</protein>
<dbReference type="OrthoDB" id="9789980at2"/>
<dbReference type="Proteomes" id="UP000003240">
    <property type="component" value="Unassembled WGS sequence"/>
</dbReference>
<dbReference type="InterPro" id="IPR025335">
    <property type="entry name" value="DUF4241"/>
</dbReference>
<organism evidence="1 2">
    <name type="scientific">Acetonema longum DSM 6540</name>
    <dbReference type="NCBI Taxonomy" id="1009370"/>
    <lineage>
        <taxon>Bacteria</taxon>
        <taxon>Bacillati</taxon>
        <taxon>Bacillota</taxon>
        <taxon>Negativicutes</taxon>
        <taxon>Acetonemataceae</taxon>
        <taxon>Acetonema</taxon>
    </lineage>
</organism>
<proteinExistence type="predicted"/>
<accession>F7NGS1</accession>
<dbReference type="EMBL" id="AFGF01000050">
    <property type="protein sequence ID" value="EGO64652.1"/>
    <property type="molecule type" value="Genomic_DNA"/>
</dbReference>
<evidence type="ECO:0000313" key="1">
    <source>
        <dbReference type="EMBL" id="EGO64652.1"/>
    </source>
</evidence>
<dbReference type="AlphaFoldDB" id="F7NGS1"/>
<gene>
    <name evidence="1" type="ORF">ALO_06303</name>
</gene>
<dbReference type="STRING" id="1009370.ALO_06303"/>
<reference evidence="1 2" key="1">
    <citation type="journal article" date="2011" name="EMBO J.">
        <title>Structural diversity of bacterial flagellar motors.</title>
        <authorList>
            <person name="Chen S."/>
            <person name="Beeby M."/>
            <person name="Murphy G.E."/>
            <person name="Leadbetter J.R."/>
            <person name="Hendrixson D.R."/>
            <person name="Briegel A."/>
            <person name="Li Z."/>
            <person name="Shi J."/>
            <person name="Tocheva E.I."/>
            <person name="Muller A."/>
            <person name="Dobro M.J."/>
            <person name="Jensen G.J."/>
        </authorList>
    </citation>
    <scope>NUCLEOTIDE SEQUENCE [LARGE SCALE GENOMIC DNA]</scope>
    <source>
        <strain evidence="1 2">DSM 6540</strain>
    </source>
</reference>
<keyword evidence="2" id="KW-1185">Reference proteome</keyword>
<dbReference type="RefSeq" id="WP_004093922.1">
    <property type="nucleotide sequence ID" value="NZ_AFGF01000050.1"/>
</dbReference>
<evidence type="ECO:0000313" key="2">
    <source>
        <dbReference type="Proteomes" id="UP000003240"/>
    </source>
</evidence>
<dbReference type="eggNOG" id="ENOG502Z7NH">
    <property type="taxonomic scope" value="Bacteria"/>
</dbReference>
<evidence type="ECO:0008006" key="3">
    <source>
        <dbReference type="Google" id="ProtNLM"/>
    </source>
</evidence>
<name>F7NGS1_9FIRM</name>
<sequence>MFGDLFGKKNIAGPLAKIDYTQFFTAQQIDGIAVEQLPVGKLHLASGKIVAADPLVYLSVSLPFIKTVKPGDYDVIVSVASTEDMGERYAAVMVKFSDQLPVKWEMALTDENDINDLKHEDDYFGFPVDAGLGCFCDSRAQEAYIQFVREFYASHPQDNIYDDFFDPAFKANAKDPSDPHDIGDWLNFAVPGAENQKHNVVMFHSGFGDGYYPCYWGIDAQGEICSLVVDFMVFGSPPADPIK</sequence>